<keyword evidence="1" id="KW-0677">Repeat</keyword>
<name>A0A2A5JTH7_PSEO7</name>
<organism evidence="3 4">
    <name type="scientific">Pseudoalteromonas piscicida</name>
    <dbReference type="NCBI Taxonomy" id="43662"/>
    <lineage>
        <taxon>Bacteria</taxon>
        <taxon>Pseudomonadati</taxon>
        <taxon>Pseudomonadota</taxon>
        <taxon>Gammaproteobacteria</taxon>
        <taxon>Alteromonadales</taxon>
        <taxon>Pseudoalteromonadaceae</taxon>
        <taxon>Pseudoalteromonas</taxon>
    </lineage>
</organism>
<dbReference type="Proteomes" id="UP000228621">
    <property type="component" value="Unassembled WGS sequence"/>
</dbReference>
<comment type="caution">
    <text evidence="3">The sequence shown here is derived from an EMBL/GenBank/DDBJ whole genome shotgun (WGS) entry which is preliminary data.</text>
</comment>
<accession>A0A2A5JTH7</accession>
<feature type="repeat" description="NHL" evidence="2">
    <location>
        <begin position="104"/>
        <end position="135"/>
    </location>
</feature>
<reference evidence="4" key="1">
    <citation type="journal article" date="2019" name="Genome Announc.">
        <title>Draft Genome Sequence of Pseudoalteromonas piscicida Strain 36Y ROTHPW, an Hypersaline Seawater Isolate from the South Coast of Sonora, Mexico.</title>
        <authorList>
            <person name="Sanchez-Diaz R."/>
            <person name="Molina-Garza Z.J."/>
            <person name="Cruz-Suarez L.E."/>
            <person name="Selvin J."/>
            <person name="Kiran G.S."/>
            <person name="Ibarra-Gamez J.C."/>
            <person name="Gomez-Gil B."/>
            <person name="Galaviz-Silva L."/>
        </authorList>
    </citation>
    <scope>NUCLEOTIDE SEQUENCE [LARGE SCALE GENOMIC DNA]</scope>
    <source>
        <strain evidence="4">36Y_RITHPW</strain>
    </source>
</reference>
<protein>
    <recommendedName>
        <fullName evidence="5">6-bladed beta-propeller</fullName>
    </recommendedName>
</protein>
<dbReference type="AlphaFoldDB" id="A0A2A5JTH7"/>
<dbReference type="PROSITE" id="PS51125">
    <property type="entry name" value="NHL"/>
    <property type="match status" value="1"/>
</dbReference>
<gene>
    <name evidence="3" type="ORF">CEX98_05125</name>
</gene>
<evidence type="ECO:0000313" key="4">
    <source>
        <dbReference type="Proteomes" id="UP000228621"/>
    </source>
</evidence>
<sequence length="186" mass="20912">MSMESPTGEKVKVSRKAKIIRKYESGIYVYFELTTVIRVFSLSGQGMTDIELPKGIKDVKDFAIDFNLQQIYLLTPGSHQIAVVDFYGRQLATLGEFGYELESQLNGPKSITVDDRSRLHVVDASGNRVKVFDNNGAFSYSYGGSRVIKRKFNNIDGYQDITLTGGKLGDRRWVLDKKTNKLLALN</sequence>
<evidence type="ECO:0008006" key="5">
    <source>
        <dbReference type="Google" id="ProtNLM"/>
    </source>
</evidence>
<evidence type="ECO:0000313" key="3">
    <source>
        <dbReference type="EMBL" id="PCK32784.1"/>
    </source>
</evidence>
<keyword evidence="4" id="KW-1185">Reference proteome</keyword>
<proteinExistence type="predicted"/>
<dbReference type="SUPFAM" id="SSF101898">
    <property type="entry name" value="NHL repeat"/>
    <property type="match status" value="1"/>
</dbReference>
<dbReference type="InterPro" id="IPR011042">
    <property type="entry name" value="6-blade_b-propeller_TolB-like"/>
</dbReference>
<evidence type="ECO:0000256" key="1">
    <source>
        <dbReference type="ARBA" id="ARBA00022737"/>
    </source>
</evidence>
<evidence type="ECO:0000256" key="2">
    <source>
        <dbReference type="PROSITE-ProRule" id="PRU00504"/>
    </source>
</evidence>
<dbReference type="EMBL" id="NKHF01000024">
    <property type="protein sequence ID" value="PCK32784.1"/>
    <property type="molecule type" value="Genomic_DNA"/>
</dbReference>
<dbReference type="InterPro" id="IPR001258">
    <property type="entry name" value="NHL_repeat"/>
</dbReference>
<dbReference type="Gene3D" id="2.120.10.30">
    <property type="entry name" value="TolB, C-terminal domain"/>
    <property type="match status" value="1"/>
</dbReference>